<evidence type="ECO:0000256" key="1">
    <source>
        <dbReference type="SAM" id="MobiDB-lite"/>
    </source>
</evidence>
<dbReference type="Proteomes" id="UP000187406">
    <property type="component" value="Unassembled WGS sequence"/>
</dbReference>
<feature type="compositionally biased region" description="Basic residues" evidence="1">
    <location>
        <begin position="240"/>
        <end position="250"/>
    </location>
</feature>
<feature type="domain" description="Retrovirus-related Pol polyprotein from transposon TNT 1-94-like beta-barrel" evidence="2">
    <location>
        <begin position="343"/>
        <end position="390"/>
    </location>
</feature>
<dbReference type="Pfam" id="PF14223">
    <property type="entry name" value="Retrotran_gag_2"/>
    <property type="match status" value="1"/>
</dbReference>
<comment type="caution">
    <text evidence="3">The sequence shown here is derived from an EMBL/GenBank/DDBJ whole genome shotgun (WGS) entry which is preliminary data.</text>
</comment>
<feature type="compositionally biased region" description="Polar residues" evidence="1">
    <location>
        <begin position="203"/>
        <end position="222"/>
    </location>
</feature>
<name>A0A1Q3CMH2_CEPFO</name>
<evidence type="ECO:0000313" key="4">
    <source>
        <dbReference type="Proteomes" id="UP000187406"/>
    </source>
</evidence>
<organism evidence="3 4">
    <name type="scientific">Cephalotus follicularis</name>
    <name type="common">Albany pitcher plant</name>
    <dbReference type="NCBI Taxonomy" id="3775"/>
    <lineage>
        <taxon>Eukaryota</taxon>
        <taxon>Viridiplantae</taxon>
        <taxon>Streptophyta</taxon>
        <taxon>Embryophyta</taxon>
        <taxon>Tracheophyta</taxon>
        <taxon>Spermatophyta</taxon>
        <taxon>Magnoliopsida</taxon>
        <taxon>eudicotyledons</taxon>
        <taxon>Gunneridae</taxon>
        <taxon>Pentapetalae</taxon>
        <taxon>rosids</taxon>
        <taxon>fabids</taxon>
        <taxon>Oxalidales</taxon>
        <taxon>Cephalotaceae</taxon>
        <taxon>Cephalotus</taxon>
    </lineage>
</organism>
<protein>
    <submittedName>
        <fullName evidence="3">UBN2_3 domain-containing protein</fullName>
    </submittedName>
</protein>
<proteinExistence type="predicted"/>
<dbReference type="Pfam" id="PF22936">
    <property type="entry name" value="Pol_BBD"/>
    <property type="match status" value="1"/>
</dbReference>
<reference evidence="4" key="1">
    <citation type="submission" date="2016-04" db="EMBL/GenBank/DDBJ databases">
        <title>Cephalotus genome sequencing.</title>
        <authorList>
            <person name="Fukushima K."/>
            <person name="Hasebe M."/>
            <person name="Fang X."/>
        </authorList>
    </citation>
    <scope>NUCLEOTIDE SEQUENCE [LARGE SCALE GENOMIC DNA]</scope>
    <source>
        <strain evidence="4">cv. St1</strain>
    </source>
</reference>
<dbReference type="PANTHER" id="PTHR37610:SF40">
    <property type="entry name" value="OS01G0909600 PROTEIN"/>
    <property type="match status" value="1"/>
</dbReference>
<evidence type="ECO:0000259" key="2">
    <source>
        <dbReference type="Pfam" id="PF22936"/>
    </source>
</evidence>
<dbReference type="InterPro" id="IPR054722">
    <property type="entry name" value="PolX-like_BBD"/>
</dbReference>
<gene>
    <name evidence="3" type="ORF">CFOL_v3_24751</name>
</gene>
<sequence length="416" mass="47143">MPWARAVSVALGGRSKIRHIMGTVTPPAATDDKFEYWRSSDNQVMTWIFNSMEPEVYEIFAYSETAKELWDSVKEHYGNQNNISRVFELQQEVCQTKQLPTQSFNEHLGLMKKRWDELKQYRPKAATVDEYVIREEQDKLFMLLASVRPEYEDVKRQILMTTPLPSFTTVCNIIQREETRRRVMNPVISLGGDRHENSAHHTAATNPSNIGFSSTGNLSGINPNFPIVPSPTSNLSRSSGRGKGRGRGSKYHCDHCHRDGHTQDRCWILYPHLKIQKDKPIGAMASASQSDESSKDFQSTLGKLAMQLQEYLSSNSSNKANNASHFVQTGKSYALSSQLSQSFIIDSGATDHMCYDPQCLSNISDTTHIAPITIADGSQVPVKGLGQIEFLRNPLKPYLFLHYLQTYYRLRKPLMI</sequence>
<evidence type="ECO:0000313" key="3">
    <source>
        <dbReference type="EMBL" id="GAV81293.1"/>
    </source>
</evidence>
<dbReference type="EMBL" id="BDDD01002368">
    <property type="protein sequence ID" value="GAV81293.1"/>
    <property type="molecule type" value="Genomic_DNA"/>
</dbReference>
<keyword evidence="4" id="KW-1185">Reference proteome</keyword>
<dbReference type="AlphaFoldDB" id="A0A1Q3CMH2"/>
<accession>A0A1Q3CMH2</accession>
<dbReference type="OrthoDB" id="5544992at2759"/>
<dbReference type="PANTHER" id="PTHR37610">
    <property type="entry name" value="CCHC-TYPE DOMAIN-CONTAINING PROTEIN"/>
    <property type="match status" value="1"/>
</dbReference>
<feature type="region of interest" description="Disordered" evidence="1">
    <location>
        <begin position="192"/>
        <end position="250"/>
    </location>
</feature>
<dbReference type="InParanoid" id="A0A1Q3CMH2"/>